<dbReference type="FunFam" id="1.10.20.10:FF:000093">
    <property type="entry name" value="Histone H2A"/>
    <property type="match status" value="1"/>
</dbReference>
<evidence type="ECO:0000256" key="8">
    <source>
        <dbReference type="ARBA" id="ARBA00023125"/>
    </source>
</evidence>
<reference evidence="16" key="1">
    <citation type="submission" date="2021-02" db="EMBL/GenBank/DDBJ databases">
        <authorList>
            <person name="Nowell W R."/>
        </authorList>
    </citation>
    <scope>NUCLEOTIDE SEQUENCE</scope>
</reference>
<evidence type="ECO:0000259" key="14">
    <source>
        <dbReference type="Pfam" id="PF16211"/>
    </source>
</evidence>
<evidence type="ECO:0000259" key="13">
    <source>
        <dbReference type="Pfam" id="PF00125"/>
    </source>
</evidence>
<feature type="compositionally biased region" description="Basic residues" evidence="12">
    <location>
        <begin position="170"/>
        <end position="180"/>
    </location>
</feature>
<evidence type="ECO:0000256" key="5">
    <source>
        <dbReference type="ARBA" id="ARBA00011538"/>
    </source>
</evidence>
<evidence type="ECO:0000256" key="11">
    <source>
        <dbReference type="RuleBase" id="RU003767"/>
    </source>
</evidence>
<dbReference type="GO" id="GO:0030527">
    <property type="term" value="F:structural constituent of chromatin"/>
    <property type="evidence" value="ECO:0007669"/>
    <property type="project" value="InterPro"/>
</dbReference>
<evidence type="ECO:0000313" key="15">
    <source>
        <dbReference type="EMBL" id="CAF1012323.1"/>
    </source>
</evidence>
<proteinExistence type="inferred from homology"/>
<feature type="compositionally biased region" description="Low complexity" evidence="12">
    <location>
        <begin position="29"/>
        <end position="44"/>
    </location>
</feature>
<feature type="compositionally biased region" description="Low complexity" evidence="12">
    <location>
        <begin position="1"/>
        <end position="12"/>
    </location>
</feature>
<feature type="domain" description="Histone H2A C-terminal" evidence="14">
    <location>
        <begin position="141"/>
        <end position="174"/>
    </location>
</feature>
<dbReference type="GO" id="GO:0000786">
    <property type="term" value="C:nucleosome"/>
    <property type="evidence" value="ECO:0007669"/>
    <property type="project" value="UniProtKB-KW"/>
</dbReference>
<keyword evidence="10 11" id="KW-0544">Nucleosome core</keyword>
<sequence length="203" mass="22507">MPSKTNNNNNNNDTNVSSSQKNTSDNTVQSNNSQQRQQSQNLNNNKEEKSNSQRIDGGGSSLKPVRRTKRAGLIFPVHRIHRLLQEANYPIQIRDGTAVYMAGVIEYLVAEVAELAGNAARDNKRHRITPRHIFLGIHNDEELNKLCENVTIASGGVMPKLHQVLLQTKSSKKSNSKKRGNTSGTDGDTTINSIDNNEDSMDE</sequence>
<keyword evidence="9 11" id="KW-0539">Nucleus</keyword>
<comment type="similarity">
    <text evidence="4 11">Belongs to the histone H2A family.</text>
</comment>
<dbReference type="InterPro" id="IPR032454">
    <property type="entry name" value="Histone_H2A_C"/>
</dbReference>
<keyword evidence="8 11" id="KW-0238">DNA-binding</keyword>
<accession>A0A819G3R9</accession>
<dbReference type="Pfam" id="PF16211">
    <property type="entry name" value="Histone_H2A_C"/>
    <property type="match status" value="1"/>
</dbReference>
<comment type="function">
    <text evidence="1">Core component of nucleosome. Nucleosomes wrap and compact DNA into chromatin, limiting DNA accessibility to the cellular machineries which require DNA as a template. Histones thereby play a central role in transcription regulation, DNA repair, DNA replication and chromosomal stability. DNA accessibility is regulated via a complex set of post-translational modifications of histones, also called histone code, and nucleosome remodeling.</text>
</comment>
<feature type="compositionally biased region" description="Polar residues" evidence="12">
    <location>
        <begin position="13"/>
        <end position="28"/>
    </location>
</feature>
<comment type="subcellular location">
    <subcellularLocation>
        <location evidence="3">Chromosome</location>
    </subcellularLocation>
    <subcellularLocation>
        <location evidence="2 11">Nucleus</location>
    </subcellularLocation>
</comment>
<dbReference type="GO" id="GO:0046982">
    <property type="term" value="F:protein heterodimerization activity"/>
    <property type="evidence" value="ECO:0007669"/>
    <property type="project" value="InterPro"/>
</dbReference>
<evidence type="ECO:0000256" key="10">
    <source>
        <dbReference type="ARBA" id="ARBA00023269"/>
    </source>
</evidence>
<dbReference type="PROSITE" id="PS00046">
    <property type="entry name" value="HISTONE_H2A"/>
    <property type="match status" value="1"/>
</dbReference>
<evidence type="ECO:0000256" key="3">
    <source>
        <dbReference type="ARBA" id="ARBA00004286"/>
    </source>
</evidence>
<feature type="domain" description="Core Histone H2A/H2B/H3" evidence="13">
    <location>
        <begin position="63"/>
        <end position="135"/>
    </location>
</feature>
<dbReference type="AlphaFoldDB" id="A0A819G3R9"/>
<feature type="region of interest" description="Disordered" evidence="12">
    <location>
        <begin position="1"/>
        <end position="67"/>
    </location>
</feature>
<feature type="compositionally biased region" description="Polar residues" evidence="12">
    <location>
        <begin position="185"/>
        <end position="195"/>
    </location>
</feature>
<dbReference type="GO" id="GO:0005634">
    <property type="term" value="C:nucleus"/>
    <property type="evidence" value="ECO:0007669"/>
    <property type="project" value="UniProtKB-SubCell"/>
</dbReference>
<dbReference type="CDD" id="cd00074">
    <property type="entry name" value="HFD_H2A"/>
    <property type="match status" value="1"/>
</dbReference>
<name>A0A819G3R9_9BILA</name>
<dbReference type="EMBL" id="CAJOBD010002326">
    <property type="protein sequence ID" value="CAF3873647.1"/>
    <property type="molecule type" value="Genomic_DNA"/>
</dbReference>
<dbReference type="GO" id="GO:0003677">
    <property type="term" value="F:DNA binding"/>
    <property type="evidence" value="ECO:0007669"/>
    <property type="project" value="UniProtKB-KW"/>
</dbReference>
<dbReference type="SMART" id="SM00414">
    <property type="entry name" value="H2A"/>
    <property type="match status" value="1"/>
</dbReference>
<evidence type="ECO:0000256" key="1">
    <source>
        <dbReference type="ARBA" id="ARBA00002001"/>
    </source>
</evidence>
<gene>
    <name evidence="16" type="ORF">JBS370_LOCUS19448</name>
    <name evidence="15" type="ORF">ZHD862_LOCUS13101</name>
</gene>
<protein>
    <recommendedName>
        <fullName evidence="6 11">Histone H2A</fullName>
    </recommendedName>
</protein>
<dbReference type="PRINTS" id="PR00620">
    <property type="entry name" value="HISTONEH2A"/>
</dbReference>
<evidence type="ECO:0000256" key="7">
    <source>
        <dbReference type="ARBA" id="ARBA00022454"/>
    </source>
</evidence>
<organism evidence="16 17">
    <name type="scientific">Rotaria sordida</name>
    <dbReference type="NCBI Taxonomy" id="392033"/>
    <lineage>
        <taxon>Eukaryota</taxon>
        <taxon>Metazoa</taxon>
        <taxon>Spiralia</taxon>
        <taxon>Gnathifera</taxon>
        <taxon>Rotifera</taxon>
        <taxon>Eurotatoria</taxon>
        <taxon>Bdelloidea</taxon>
        <taxon>Philodinida</taxon>
        <taxon>Philodinidae</taxon>
        <taxon>Rotaria</taxon>
    </lineage>
</organism>
<dbReference type="Gene3D" id="1.10.20.10">
    <property type="entry name" value="Histone, subunit A"/>
    <property type="match status" value="1"/>
</dbReference>
<dbReference type="Pfam" id="PF00125">
    <property type="entry name" value="Histone"/>
    <property type="match status" value="1"/>
</dbReference>
<evidence type="ECO:0000256" key="9">
    <source>
        <dbReference type="ARBA" id="ARBA00023242"/>
    </source>
</evidence>
<evidence type="ECO:0000313" key="17">
    <source>
        <dbReference type="Proteomes" id="UP000663836"/>
    </source>
</evidence>
<dbReference type="InterPro" id="IPR002119">
    <property type="entry name" value="Histone_H2A"/>
</dbReference>
<dbReference type="Proteomes" id="UP000663836">
    <property type="component" value="Unassembled WGS sequence"/>
</dbReference>
<keyword evidence="7 11" id="KW-0158">Chromosome</keyword>
<dbReference type="SUPFAM" id="SSF47113">
    <property type="entry name" value="Histone-fold"/>
    <property type="match status" value="1"/>
</dbReference>
<dbReference type="Proteomes" id="UP000663864">
    <property type="component" value="Unassembled WGS sequence"/>
</dbReference>
<comment type="subunit">
    <text evidence="5 11">The nucleosome is a histone octamer containing two molecules each of H2A, H2B, H3 and H4 assembled in one H3-H4 heterotetramer and two H2A-H2B heterodimers. The octamer wraps approximately 147 bp of DNA.</text>
</comment>
<dbReference type="InterPro" id="IPR009072">
    <property type="entry name" value="Histone-fold"/>
</dbReference>
<evidence type="ECO:0000256" key="2">
    <source>
        <dbReference type="ARBA" id="ARBA00004123"/>
    </source>
</evidence>
<evidence type="ECO:0000256" key="6">
    <source>
        <dbReference type="ARBA" id="ARBA00017642"/>
    </source>
</evidence>
<dbReference type="EMBL" id="CAJNOT010000529">
    <property type="protein sequence ID" value="CAF1012323.1"/>
    <property type="molecule type" value="Genomic_DNA"/>
</dbReference>
<evidence type="ECO:0000256" key="4">
    <source>
        <dbReference type="ARBA" id="ARBA00010691"/>
    </source>
</evidence>
<dbReference type="PANTHER" id="PTHR23430">
    <property type="entry name" value="HISTONE H2A"/>
    <property type="match status" value="1"/>
</dbReference>
<comment type="caution">
    <text evidence="16">The sequence shown here is derived from an EMBL/GenBank/DDBJ whole genome shotgun (WGS) entry which is preliminary data.</text>
</comment>
<dbReference type="InterPro" id="IPR032458">
    <property type="entry name" value="Histone_H2A_CS"/>
</dbReference>
<evidence type="ECO:0000313" key="16">
    <source>
        <dbReference type="EMBL" id="CAF3873647.1"/>
    </source>
</evidence>
<feature type="region of interest" description="Disordered" evidence="12">
    <location>
        <begin position="168"/>
        <end position="203"/>
    </location>
</feature>
<dbReference type="InterPro" id="IPR007125">
    <property type="entry name" value="H2A/H2B/H3"/>
</dbReference>
<evidence type="ECO:0000256" key="12">
    <source>
        <dbReference type="SAM" id="MobiDB-lite"/>
    </source>
</evidence>